<dbReference type="InterPro" id="IPR002541">
    <property type="entry name" value="Cyt_c_assembly"/>
</dbReference>
<keyword evidence="3" id="KW-1003">Cell membrane</keyword>
<evidence type="ECO:0000259" key="11">
    <source>
        <dbReference type="Pfam" id="PF16327"/>
    </source>
</evidence>
<keyword evidence="5 9" id="KW-0812">Transmembrane</keyword>
<feature type="domain" description="Cytochrome c assembly protein" evidence="10">
    <location>
        <begin position="85"/>
        <end position="289"/>
    </location>
</feature>
<sequence length="611" mass="69901">MYAEIGNFFLYLSLISLLFVITNFIFPIKYKANIMLYSWGITTISTIISFLCLVICYVISDYSVLNVLYNSHELKPIIYKIAGSWSNHEGSMLLWIISITIPTFLFAIIANDNIPVKNLTLFFQATLGFLFVIYTLFTSNPFERIIPAPIRGLGMNPLLQDIGVSFHPPILYLGYVGFSLPFSSALSVLILKDKNQWIKSIRPWILYAWSFLTLGIGSGAWWAYRELGWGGFWFWDPVENASLMPWITAIALIHSIRFSEDSKLQLNWSILLTIITFTLVMIGTFIVRSGAIASVHSFAQDPKRGFFILISIFLISGFALLLYAVNFKKLCKDNAASSFSNKYILLNNIVLSLIAIIVSLGTIYTMFMEVFFRKYLIIDSNYYNSLITPITVLLVILCTLGTNDIFKIFAKKGKVISFVISIITTFIIVYYFKINKLYSVLGIHCSILLFIISLTLIFKLRKLQILPVSIAHSGFAILIFSISMFYGLKDEKMSVLELNEKMIFRNLDIKLENVIYKTESNYLTKTAVISVNDDLNVYPEIRFYPIEKQQTVEVDMISNFFYDIYFSINSPDDSKKIMLNVQYNPMINFIWISCILICSSGFIAIILKKIK</sequence>
<dbReference type="Pfam" id="PF01578">
    <property type="entry name" value="Cytochrom_C_asm"/>
    <property type="match status" value="1"/>
</dbReference>
<feature type="transmembrane region" description="Helical" evidence="9">
    <location>
        <begin position="415"/>
        <end position="432"/>
    </location>
</feature>
<feature type="transmembrane region" description="Helical" evidence="9">
    <location>
        <begin position="345"/>
        <end position="367"/>
    </location>
</feature>
<dbReference type="Pfam" id="PF16327">
    <property type="entry name" value="CcmF_C"/>
    <property type="match status" value="1"/>
</dbReference>
<reference evidence="13" key="1">
    <citation type="submission" date="2018-11" db="EMBL/GenBank/DDBJ databases">
        <title>Phylogenetic, genomic, and biogeographic characterization of a novel and ubiquitous marine invertebrate-associated Rickettsiales parasite, Candidatus Marinoinvertebrata rohwerii, gen. nov., sp. nov.</title>
        <authorList>
            <person name="Klinges J.G."/>
            <person name="Rosales S.M."/>
            <person name="Mcminds R."/>
            <person name="Shaver E.C."/>
            <person name="Shantz A."/>
            <person name="Peters E.C."/>
            <person name="Burkepile D.E."/>
            <person name="Silliman B.R."/>
            <person name="Vega Thurber R.L."/>
        </authorList>
    </citation>
    <scope>NUCLEOTIDE SEQUENCE [LARGE SCALE GENOMIC DNA]</scope>
    <source>
        <strain evidence="13">a_cerv_44</strain>
    </source>
</reference>
<keyword evidence="6" id="KW-0201">Cytochrome c-type biogenesis</keyword>
<dbReference type="InterPro" id="IPR003568">
    <property type="entry name" value="Cyt_c_biogenesis_CcmF"/>
</dbReference>
<feature type="transmembrane region" description="Helical" evidence="9">
    <location>
        <begin position="306"/>
        <end position="325"/>
    </location>
</feature>
<dbReference type="EMBL" id="RXFM01000064">
    <property type="protein sequence ID" value="RST64424.1"/>
    <property type="molecule type" value="Genomic_DNA"/>
</dbReference>
<feature type="transmembrane region" description="Helical" evidence="9">
    <location>
        <begin position="438"/>
        <end position="458"/>
    </location>
</feature>
<evidence type="ECO:0000256" key="7">
    <source>
        <dbReference type="ARBA" id="ARBA00022989"/>
    </source>
</evidence>
<dbReference type="InterPro" id="IPR032523">
    <property type="entry name" value="CcmF_C"/>
</dbReference>
<feature type="transmembrane region" description="Helical" evidence="9">
    <location>
        <begin position="382"/>
        <end position="403"/>
    </location>
</feature>
<feature type="transmembrane region" description="Helical" evidence="9">
    <location>
        <begin position="119"/>
        <end position="137"/>
    </location>
</feature>
<dbReference type="GO" id="GO:0015232">
    <property type="term" value="F:heme transmembrane transporter activity"/>
    <property type="evidence" value="ECO:0007669"/>
    <property type="project" value="InterPro"/>
</dbReference>
<comment type="subcellular location">
    <subcellularLocation>
        <location evidence="1">Cell inner membrane</location>
        <topology evidence="1">Multi-pass membrane protein</topology>
    </subcellularLocation>
</comment>
<dbReference type="GO" id="GO:0020037">
    <property type="term" value="F:heme binding"/>
    <property type="evidence" value="ECO:0007669"/>
    <property type="project" value="InterPro"/>
</dbReference>
<proteinExistence type="inferred from homology"/>
<dbReference type="GO" id="GO:0016829">
    <property type="term" value="F:lyase activity"/>
    <property type="evidence" value="ECO:0007669"/>
    <property type="project" value="UniProtKB-KW"/>
</dbReference>
<evidence type="ECO:0000259" key="10">
    <source>
        <dbReference type="Pfam" id="PF01578"/>
    </source>
</evidence>
<feature type="domain" description="Cytochrome c-type biogenesis protein CcmF C-terminal" evidence="11">
    <location>
        <begin position="312"/>
        <end position="606"/>
    </location>
</feature>
<feature type="transmembrane region" description="Helical" evidence="9">
    <location>
        <begin position="6"/>
        <end position="26"/>
    </location>
</feature>
<dbReference type="GO" id="GO:0017004">
    <property type="term" value="P:cytochrome complex assembly"/>
    <property type="evidence" value="ECO:0007669"/>
    <property type="project" value="UniProtKB-KW"/>
</dbReference>
<dbReference type="PANTHER" id="PTHR43653">
    <property type="entry name" value="CYTOCHROME C ASSEMBLY PROTEIN-RELATED"/>
    <property type="match status" value="1"/>
</dbReference>
<accession>A0A3R9ZJJ2</accession>
<evidence type="ECO:0000256" key="2">
    <source>
        <dbReference type="ARBA" id="ARBA00009186"/>
    </source>
</evidence>
<dbReference type="OrthoDB" id="9761451at2"/>
<gene>
    <name evidence="12" type="ORF">EIC27_04730</name>
</gene>
<dbReference type="Proteomes" id="UP000279470">
    <property type="component" value="Unassembled WGS sequence"/>
</dbReference>
<evidence type="ECO:0000256" key="5">
    <source>
        <dbReference type="ARBA" id="ARBA00022692"/>
    </source>
</evidence>
<dbReference type="AlphaFoldDB" id="A0A3R9ZJJ2"/>
<organism evidence="12 13">
    <name type="scientific">Candidatus Aquarickettsia rohweri</name>
    <dbReference type="NCBI Taxonomy" id="2602574"/>
    <lineage>
        <taxon>Bacteria</taxon>
        <taxon>Pseudomonadati</taxon>
        <taxon>Pseudomonadota</taxon>
        <taxon>Alphaproteobacteria</taxon>
        <taxon>Rickettsiales</taxon>
        <taxon>Candidatus Midichloriaceae</taxon>
        <taxon>Candidatus Aquarickettsia</taxon>
    </lineage>
</organism>
<evidence type="ECO:0000313" key="12">
    <source>
        <dbReference type="EMBL" id="RST64424.1"/>
    </source>
</evidence>
<evidence type="ECO:0000256" key="9">
    <source>
        <dbReference type="SAM" id="Phobius"/>
    </source>
</evidence>
<feature type="transmembrane region" description="Helical" evidence="9">
    <location>
        <begin position="204"/>
        <end position="223"/>
    </location>
</feature>
<dbReference type="PRINTS" id="PR01411">
    <property type="entry name" value="CCMFBIOGNSIS"/>
</dbReference>
<evidence type="ECO:0000256" key="1">
    <source>
        <dbReference type="ARBA" id="ARBA00004429"/>
    </source>
</evidence>
<dbReference type="RefSeq" id="WP_126044971.1">
    <property type="nucleotide sequence ID" value="NZ_RXFM01000064.1"/>
</dbReference>
<name>A0A3R9ZJJ2_9RICK</name>
<feature type="transmembrane region" description="Helical" evidence="9">
    <location>
        <begin position="170"/>
        <end position="192"/>
    </location>
</feature>
<feature type="transmembrane region" description="Helical" evidence="9">
    <location>
        <begin position="266"/>
        <end position="286"/>
    </location>
</feature>
<dbReference type="GO" id="GO:0005886">
    <property type="term" value="C:plasma membrane"/>
    <property type="evidence" value="ECO:0007669"/>
    <property type="project" value="UniProtKB-SubCell"/>
</dbReference>
<feature type="transmembrane region" description="Helical" evidence="9">
    <location>
        <begin position="92"/>
        <end position="110"/>
    </location>
</feature>
<evidence type="ECO:0000256" key="8">
    <source>
        <dbReference type="ARBA" id="ARBA00023136"/>
    </source>
</evidence>
<feature type="transmembrane region" description="Helical" evidence="9">
    <location>
        <begin position="465"/>
        <end position="488"/>
    </location>
</feature>
<evidence type="ECO:0000256" key="6">
    <source>
        <dbReference type="ARBA" id="ARBA00022748"/>
    </source>
</evidence>
<evidence type="ECO:0000256" key="4">
    <source>
        <dbReference type="ARBA" id="ARBA00022519"/>
    </source>
</evidence>
<keyword evidence="7 9" id="KW-1133">Transmembrane helix</keyword>
<feature type="transmembrane region" description="Helical" evidence="9">
    <location>
        <begin position="586"/>
        <end position="607"/>
    </location>
</feature>
<comment type="caution">
    <text evidence="12">The sequence shown here is derived from an EMBL/GenBank/DDBJ whole genome shotgun (WGS) entry which is preliminary data.</text>
</comment>
<evidence type="ECO:0000313" key="13">
    <source>
        <dbReference type="Proteomes" id="UP000279470"/>
    </source>
</evidence>
<protein>
    <submittedName>
        <fullName evidence="12">Heme lyase CcmF/NrfE family subunit</fullName>
    </submittedName>
</protein>
<dbReference type="InterPro" id="IPR003567">
    <property type="entry name" value="Cyt_c_biogenesis"/>
</dbReference>
<dbReference type="PRINTS" id="PR01410">
    <property type="entry name" value="CCBIOGENESIS"/>
</dbReference>
<evidence type="ECO:0000256" key="3">
    <source>
        <dbReference type="ARBA" id="ARBA00022475"/>
    </source>
</evidence>
<keyword evidence="8 9" id="KW-0472">Membrane</keyword>
<keyword evidence="13" id="KW-1185">Reference proteome</keyword>
<comment type="similarity">
    <text evidence="2">Belongs to the CcmF/CycK/Ccl1/NrfE/CcsA family.</text>
</comment>
<feature type="transmembrane region" description="Helical" evidence="9">
    <location>
        <begin position="38"/>
        <end position="60"/>
    </location>
</feature>
<keyword evidence="4" id="KW-0997">Cell inner membrane</keyword>
<feature type="transmembrane region" description="Helical" evidence="9">
    <location>
        <begin position="243"/>
        <end position="259"/>
    </location>
</feature>
<keyword evidence="12" id="KW-0456">Lyase</keyword>
<dbReference type="PANTHER" id="PTHR43653:SF4">
    <property type="entry name" value="CYTOCHROME C BIOGENESIS CCMF N-TERMINAL-LIKE MITOCHONDRIAL PROTEIN 1-RELATED"/>
    <property type="match status" value="1"/>
</dbReference>